<sequence length="344" mass="39369">MVVLTVTFFCSSLVANGANQAHNTNQKDKIVVRLPRSRGRITLRGTIINYTGSSILIRSSVNASVKEFPTSSVVKVSTSHVAPYLQGMTFFSQKKYLQATRSFEKAIQQEDRKWVRREILAMLVRCALQAGDDRVASSRFLTLTESDAETFYFHLIPLQWTPSPLGNLSRLNGLAWLQNKSATTRLLGASRLLLDEKYGQFATTEMKALATNIDRRIRSYARMQLWRLELQHPKKLTKFQLERWRKEIERTPSSYRAGGWYLLGMAYSYKREYEQSATAFLWLPLVYDQDKFLAARSCYEGAESLLQIGKKHEAKILLQEVVKRFGETPAAQEAAIALKKLQQR</sequence>
<accession>A0A3B1DK75</accession>
<evidence type="ECO:0008006" key="2">
    <source>
        <dbReference type="Google" id="ProtNLM"/>
    </source>
</evidence>
<dbReference type="AlphaFoldDB" id="A0A3B1DK75"/>
<dbReference type="Gene3D" id="1.25.40.10">
    <property type="entry name" value="Tetratricopeptide repeat domain"/>
    <property type="match status" value="1"/>
</dbReference>
<proteinExistence type="predicted"/>
<evidence type="ECO:0000313" key="1">
    <source>
        <dbReference type="EMBL" id="VAX39311.1"/>
    </source>
</evidence>
<gene>
    <name evidence="1" type="ORF">MNBD_PLANCTO02-440</name>
</gene>
<dbReference type="InterPro" id="IPR011990">
    <property type="entry name" value="TPR-like_helical_dom_sf"/>
</dbReference>
<protein>
    <recommendedName>
        <fullName evidence="2">Tetratricopeptide repeat protein</fullName>
    </recommendedName>
</protein>
<organism evidence="1">
    <name type="scientific">hydrothermal vent metagenome</name>
    <dbReference type="NCBI Taxonomy" id="652676"/>
    <lineage>
        <taxon>unclassified sequences</taxon>
        <taxon>metagenomes</taxon>
        <taxon>ecological metagenomes</taxon>
    </lineage>
</organism>
<name>A0A3B1DK75_9ZZZZ</name>
<reference evidence="1" key="1">
    <citation type="submission" date="2018-06" db="EMBL/GenBank/DDBJ databases">
        <authorList>
            <person name="Zhirakovskaya E."/>
        </authorList>
    </citation>
    <scope>NUCLEOTIDE SEQUENCE</scope>
</reference>
<dbReference type="EMBL" id="UOGL01000320">
    <property type="protein sequence ID" value="VAX39311.1"/>
    <property type="molecule type" value="Genomic_DNA"/>
</dbReference>
<dbReference type="SUPFAM" id="SSF48452">
    <property type="entry name" value="TPR-like"/>
    <property type="match status" value="1"/>
</dbReference>